<name>A0ABW8RF39_9BACI</name>
<dbReference type="Proteomes" id="UP001623041">
    <property type="component" value="Unassembled WGS sequence"/>
</dbReference>
<organism evidence="2 3">
    <name type="scientific">Bacillus salipaludis</name>
    <dbReference type="NCBI Taxonomy" id="2547811"/>
    <lineage>
        <taxon>Bacteria</taxon>
        <taxon>Bacillati</taxon>
        <taxon>Bacillota</taxon>
        <taxon>Bacilli</taxon>
        <taxon>Bacillales</taxon>
        <taxon>Bacillaceae</taxon>
        <taxon>Bacillus</taxon>
    </lineage>
</organism>
<accession>A0ABW8RF39</accession>
<evidence type="ECO:0000256" key="1">
    <source>
        <dbReference type="SAM" id="Coils"/>
    </source>
</evidence>
<proteinExistence type="predicted"/>
<reference evidence="2 3" key="1">
    <citation type="submission" date="2024-11" db="EMBL/GenBank/DDBJ databases">
        <authorList>
            <person name="Lucas J.A."/>
        </authorList>
    </citation>
    <scope>NUCLEOTIDE SEQUENCE [LARGE SCALE GENOMIC DNA]</scope>
    <source>
        <strain evidence="2 3">Z 5.4</strain>
    </source>
</reference>
<dbReference type="SUPFAM" id="SSF140453">
    <property type="entry name" value="EsxAB dimer-like"/>
    <property type="match status" value="1"/>
</dbReference>
<dbReference type="RefSeq" id="WP_406580509.1">
    <property type="nucleotide sequence ID" value="NZ_JBJHQH010000006.1"/>
</dbReference>
<feature type="coiled-coil region" evidence="1">
    <location>
        <begin position="73"/>
        <end position="101"/>
    </location>
</feature>
<dbReference type="InterPro" id="IPR036689">
    <property type="entry name" value="ESAT-6-like_sf"/>
</dbReference>
<dbReference type="EMBL" id="JBJHQH010000006">
    <property type="protein sequence ID" value="MFK9091898.1"/>
    <property type="molecule type" value="Genomic_DNA"/>
</dbReference>
<sequence length="104" mass="11267">MEFNLSRALIQGGRVNDLASDLRSSKNSLTVVKGSLGSSWKAAEMTSINNHFAQLATELSRLASELESIGHDIQSTANEIHKEIEEKKAAEAKAKEEAKAKAEV</sequence>
<evidence type="ECO:0000313" key="2">
    <source>
        <dbReference type="EMBL" id="MFK9091898.1"/>
    </source>
</evidence>
<evidence type="ECO:0000313" key="3">
    <source>
        <dbReference type="Proteomes" id="UP001623041"/>
    </source>
</evidence>
<keyword evidence="1" id="KW-0175">Coiled coil</keyword>
<keyword evidence="3" id="KW-1185">Reference proteome</keyword>
<dbReference type="Gene3D" id="1.10.287.1060">
    <property type="entry name" value="ESAT-6-like"/>
    <property type="match status" value="1"/>
</dbReference>
<evidence type="ECO:0008006" key="4">
    <source>
        <dbReference type="Google" id="ProtNLM"/>
    </source>
</evidence>
<comment type="caution">
    <text evidence="2">The sequence shown here is derived from an EMBL/GenBank/DDBJ whole genome shotgun (WGS) entry which is preliminary data.</text>
</comment>
<gene>
    <name evidence="2" type="ORF">ACJEBI_10435</name>
</gene>
<protein>
    <recommendedName>
        <fullName evidence="4">WXG100 family type VII secretion target</fullName>
    </recommendedName>
</protein>